<name>A0ABT7R0S9_9BACT</name>
<dbReference type="InterPro" id="IPR004027">
    <property type="entry name" value="SEC_C_motif"/>
</dbReference>
<dbReference type="Pfam" id="PF17775">
    <property type="entry name" value="YchJ_M-like"/>
    <property type="match status" value="1"/>
</dbReference>
<comment type="caution">
    <text evidence="2">The sequence shown here is derived from an EMBL/GenBank/DDBJ whole genome shotgun (WGS) entry which is preliminary data.</text>
</comment>
<accession>A0ABT7R0S9</accession>
<dbReference type="InterPro" id="IPR048469">
    <property type="entry name" value="YchJ-like_M"/>
</dbReference>
<gene>
    <name evidence="2" type="ORF">PGH07_11010</name>
</gene>
<dbReference type="EMBL" id="JAQIBD010000005">
    <property type="protein sequence ID" value="MDM5272702.1"/>
    <property type="molecule type" value="Genomic_DNA"/>
</dbReference>
<dbReference type="SUPFAM" id="SSF103642">
    <property type="entry name" value="Sec-C motif"/>
    <property type="match status" value="1"/>
</dbReference>
<reference evidence="2" key="1">
    <citation type="submission" date="2023-01" db="EMBL/GenBank/DDBJ databases">
        <title>Sulfurovum sp. zt1-1 genome assembly.</title>
        <authorList>
            <person name="Wang J."/>
        </authorList>
    </citation>
    <scope>NUCLEOTIDE SEQUENCE</scope>
    <source>
        <strain evidence="2">Zt1-1</strain>
    </source>
</reference>
<proteinExistence type="predicted"/>
<protein>
    <submittedName>
        <fullName evidence="2">YchJ family metal-binding protein</fullName>
    </submittedName>
</protein>
<feature type="domain" description="YchJ-like middle NTF2-like" evidence="1">
    <location>
        <begin position="34"/>
        <end position="130"/>
    </location>
</feature>
<dbReference type="PANTHER" id="PTHR33747">
    <property type="entry name" value="UPF0225 PROTEIN SCO1677"/>
    <property type="match status" value="1"/>
</dbReference>
<dbReference type="Proteomes" id="UP001169069">
    <property type="component" value="Unassembled WGS sequence"/>
</dbReference>
<evidence type="ECO:0000313" key="3">
    <source>
        <dbReference type="Proteomes" id="UP001169069"/>
    </source>
</evidence>
<dbReference type="PANTHER" id="PTHR33747:SF1">
    <property type="entry name" value="ADENYLATE CYCLASE-ASSOCIATED CAP C-TERMINAL DOMAIN-CONTAINING PROTEIN"/>
    <property type="match status" value="1"/>
</dbReference>
<dbReference type="Gene3D" id="3.10.450.50">
    <property type="match status" value="1"/>
</dbReference>
<evidence type="ECO:0000259" key="1">
    <source>
        <dbReference type="Pfam" id="PF17775"/>
    </source>
</evidence>
<dbReference type="Pfam" id="PF02810">
    <property type="entry name" value="SEC-C"/>
    <property type="match status" value="1"/>
</dbReference>
<dbReference type="RefSeq" id="WP_289414544.1">
    <property type="nucleotide sequence ID" value="NZ_JAQIBD010000005.1"/>
</dbReference>
<evidence type="ECO:0000313" key="2">
    <source>
        <dbReference type="EMBL" id="MDM5272702.1"/>
    </source>
</evidence>
<dbReference type="InterPro" id="IPR032710">
    <property type="entry name" value="NTF2-like_dom_sf"/>
</dbReference>
<organism evidence="2 3">
    <name type="scientific">Sulfurovum zhangzhouensis</name>
    <dbReference type="NCBI Taxonomy" id="3019067"/>
    <lineage>
        <taxon>Bacteria</taxon>
        <taxon>Pseudomonadati</taxon>
        <taxon>Campylobacterota</taxon>
        <taxon>Epsilonproteobacteria</taxon>
        <taxon>Campylobacterales</taxon>
        <taxon>Sulfurovaceae</taxon>
        <taxon>Sulfurovum</taxon>
    </lineage>
</organism>
<keyword evidence="3" id="KW-1185">Reference proteome</keyword>
<dbReference type="SUPFAM" id="SSF54427">
    <property type="entry name" value="NTF2-like"/>
    <property type="match status" value="1"/>
</dbReference>
<sequence>MAKVSPNIPCPCGSQKKYKKCCAIYHKGALAQDALSLMKSRYSAFATGDADYIIKTTHPENPDYTLDRKSWKNDIDLFSKHTEFLGLKIIEFVDGEEEAYVAFEASLSSGPLIEKSRFLKREGRWLYVDGLIS</sequence>